<name>A0ABS1Q0J0_9ACTN</name>
<dbReference type="Pfam" id="PF10022">
    <property type="entry name" value="DUF2264"/>
    <property type="match status" value="1"/>
</dbReference>
<reference evidence="2 3" key="1">
    <citation type="submission" date="2021-01" db="EMBL/GenBank/DDBJ databases">
        <title>WGS of actinomycetes isolated from Thailand.</title>
        <authorList>
            <person name="Thawai C."/>
        </authorList>
    </citation>
    <scope>NUCLEOTIDE SEQUENCE [LARGE SCALE GENOMIC DNA]</scope>
    <source>
        <strain evidence="2 3">CA3R110</strain>
    </source>
</reference>
<accession>A0ABS1Q0J0</accession>
<dbReference type="EMBL" id="JAERRG010000021">
    <property type="protein sequence ID" value="MBL1118191.1"/>
    <property type="molecule type" value="Genomic_DNA"/>
</dbReference>
<evidence type="ECO:0000313" key="2">
    <source>
        <dbReference type="EMBL" id="MBL1118191.1"/>
    </source>
</evidence>
<feature type="domain" description="DUF2264" evidence="1">
    <location>
        <begin position="16"/>
        <end position="365"/>
    </location>
</feature>
<keyword evidence="3" id="KW-1185">Reference proteome</keyword>
<proteinExistence type="predicted"/>
<dbReference type="Proteomes" id="UP000621510">
    <property type="component" value="Unassembled WGS sequence"/>
</dbReference>
<dbReference type="PANTHER" id="PTHR35339:SF4">
    <property type="entry name" value="LINALOOL DEHYDRATASE_ISOMERASE DOMAIN-CONTAINING PROTEIN"/>
    <property type="match status" value="1"/>
</dbReference>
<organism evidence="2 3">
    <name type="scientific">Streptomyces endocoffeicus</name>
    <dbReference type="NCBI Taxonomy" id="2898945"/>
    <lineage>
        <taxon>Bacteria</taxon>
        <taxon>Bacillati</taxon>
        <taxon>Actinomycetota</taxon>
        <taxon>Actinomycetes</taxon>
        <taxon>Kitasatosporales</taxon>
        <taxon>Streptomycetaceae</taxon>
        <taxon>Streptomyces</taxon>
    </lineage>
</organism>
<sequence>MTSPLDFTRSPHTGWTREHWERLADRMLTAVEPYRSPGGARIDLPGPVGGSGPISDGLEGFARTFLIAGFLVAGRGGDDPRNYLERYAKGLAAGTNPASPEAWPRPDDGLHQAKVEAASIALSLQATRPWLWDHLDARVREQTVDWLSAVLGQWYPQNNWTWFRIIVESFLREVGGPWSATEIEESLALHASLRAANGWLADGHGRLFDHYNGWALHLYPMLWTRLFDVTGTLCPPPLRDQWAADLSRYTDDVLRLIGANGAPLFQGRSLTYRFAAAAPLWVSAITGSGRQPPGLLRRAASGIVSHFAKHGALEPDGLLSLGWHGPWPRIRQSYSGPGSPYWAAKGMLGLLLPSDHAVWTDVEQPLPIESGDIARVVEAPGWLVSARQSDGFVTVLNHGTDISRPGEATADSPLYTRLGYSTATSPSLTGPSVTNPVDNTVVLLDATGRASHRSGFRTLLAQELADGVLVAASQGPVHWIDAADETGPNPGTGPAGTVTPGPVLTVASVVRDGVEVRLARVDNPTSAVRLRIGGWPIASSSPLRSDSDTYEKPVFAETARDDLRSFIQGVRGLDEAGVAVDQGTSPLGEYTGVPWLATRTVSAGDIVVAVVGLSRQADHGPAPAVAVEDIAGQGDRIVVSWPEAEPTTFMLPMHRTDGKAQTTSY</sequence>
<gene>
    <name evidence="2" type="ORF">JK364_38310</name>
</gene>
<dbReference type="InterPro" id="IPR049349">
    <property type="entry name" value="DUF2264_N"/>
</dbReference>
<protein>
    <submittedName>
        <fullName evidence="2">DUF2264 domain-containing protein</fullName>
    </submittedName>
</protein>
<evidence type="ECO:0000259" key="1">
    <source>
        <dbReference type="Pfam" id="PF10022"/>
    </source>
</evidence>
<comment type="caution">
    <text evidence="2">The sequence shown here is derived from an EMBL/GenBank/DDBJ whole genome shotgun (WGS) entry which is preliminary data.</text>
</comment>
<dbReference type="InterPro" id="IPR016624">
    <property type="entry name" value="UCP014753"/>
</dbReference>
<evidence type="ECO:0000313" key="3">
    <source>
        <dbReference type="Proteomes" id="UP000621510"/>
    </source>
</evidence>
<dbReference type="PANTHER" id="PTHR35339">
    <property type="entry name" value="LINALOOL DEHYDRATASE_ISOMERASE DOMAIN-CONTAINING PROTEIN"/>
    <property type="match status" value="1"/>
</dbReference>
<dbReference type="RefSeq" id="WP_201856014.1">
    <property type="nucleotide sequence ID" value="NZ_JAERRG010000021.1"/>
</dbReference>